<feature type="non-terminal residue" evidence="7">
    <location>
        <position position="1"/>
    </location>
</feature>
<dbReference type="AlphaFoldDB" id="A0A6V8PZ70"/>
<dbReference type="RefSeq" id="WP_219853970.1">
    <property type="nucleotide sequence ID" value="NZ_BLSC01000171.1"/>
</dbReference>
<evidence type="ECO:0000256" key="3">
    <source>
        <dbReference type="ARBA" id="ARBA00022960"/>
    </source>
</evidence>
<gene>
    <name evidence="7" type="ORF">HKBW3S44_01488</name>
</gene>
<feature type="transmembrane region" description="Helical" evidence="6">
    <location>
        <begin position="17"/>
        <end position="34"/>
    </location>
</feature>
<evidence type="ECO:0000256" key="5">
    <source>
        <dbReference type="ARBA" id="ARBA00023136"/>
    </source>
</evidence>
<dbReference type="PANTHER" id="PTHR30474:SF1">
    <property type="entry name" value="PEPTIDOGLYCAN GLYCOSYLTRANSFERASE MRDB"/>
    <property type="match status" value="1"/>
</dbReference>
<dbReference type="Pfam" id="PF01098">
    <property type="entry name" value="FTSW_RODA_SPOVE"/>
    <property type="match status" value="1"/>
</dbReference>
<dbReference type="EMBL" id="BLSC01000171">
    <property type="protein sequence ID" value="GFP37808.1"/>
    <property type="molecule type" value="Genomic_DNA"/>
</dbReference>
<evidence type="ECO:0000256" key="4">
    <source>
        <dbReference type="ARBA" id="ARBA00022989"/>
    </source>
</evidence>
<dbReference type="GO" id="GO:0008360">
    <property type="term" value="P:regulation of cell shape"/>
    <property type="evidence" value="ECO:0007669"/>
    <property type="project" value="UniProtKB-KW"/>
</dbReference>
<dbReference type="GO" id="GO:0051301">
    <property type="term" value="P:cell division"/>
    <property type="evidence" value="ECO:0007669"/>
    <property type="project" value="InterPro"/>
</dbReference>
<dbReference type="PANTHER" id="PTHR30474">
    <property type="entry name" value="CELL CYCLE PROTEIN"/>
    <property type="match status" value="1"/>
</dbReference>
<accession>A0A6V8PZ70</accession>
<dbReference type="GO" id="GO:0015648">
    <property type="term" value="F:lipid-linked peptidoglycan transporter activity"/>
    <property type="evidence" value="ECO:0007669"/>
    <property type="project" value="TreeGrafter"/>
</dbReference>
<evidence type="ECO:0000313" key="8">
    <source>
        <dbReference type="Proteomes" id="UP000561271"/>
    </source>
</evidence>
<keyword evidence="4 6" id="KW-1133">Transmembrane helix</keyword>
<dbReference type="GO" id="GO:0005886">
    <property type="term" value="C:plasma membrane"/>
    <property type="evidence" value="ECO:0007669"/>
    <property type="project" value="TreeGrafter"/>
</dbReference>
<evidence type="ECO:0000256" key="2">
    <source>
        <dbReference type="ARBA" id="ARBA00022692"/>
    </source>
</evidence>
<dbReference type="InterPro" id="IPR001182">
    <property type="entry name" value="FtsW/RodA"/>
</dbReference>
<evidence type="ECO:0000256" key="6">
    <source>
        <dbReference type="SAM" id="Phobius"/>
    </source>
</evidence>
<keyword evidence="3" id="KW-0133">Cell shape</keyword>
<evidence type="ECO:0000256" key="1">
    <source>
        <dbReference type="ARBA" id="ARBA00004141"/>
    </source>
</evidence>
<keyword evidence="2 6" id="KW-0812">Transmembrane</keyword>
<dbReference type="Proteomes" id="UP000561271">
    <property type="component" value="Unassembled WGS sequence"/>
</dbReference>
<dbReference type="GO" id="GO:0032153">
    <property type="term" value="C:cell division site"/>
    <property type="evidence" value="ECO:0007669"/>
    <property type="project" value="TreeGrafter"/>
</dbReference>
<comment type="subcellular location">
    <subcellularLocation>
        <location evidence="1">Membrane</location>
        <topology evidence="1">Multi-pass membrane protein</topology>
    </subcellularLocation>
</comment>
<feature type="transmembrane region" description="Helical" evidence="6">
    <location>
        <begin position="40"/>
        <end position="61"/>
    </location>
</feature>
<organism evidence="7 8">
    <name type="scientific">Candidatus Hakubella thermalkaliphila</name>
    <dbReference type="NCBI Taxonomy" id="2754717"/>
    <lineage>
        <taxon>Bacteria</taxon>
        <taxon>Bacillati</taxon>
        <taxon>Actinomycetota</taxon>
        <taxon>Actinomycetota incertae sedis</taxon>
        <taxon>Candidatus Hakubellales</taxon>
        <taxon>Candidatus Hakubellaceae</taxon>
        <taxon>Candidatus Hakubella</taxon>
    </lineage>
</organism>
<proteinExistence type="predicted"/>
<keyword evidence="5 6" id="KW-0472">Membrane</keyword>
<comment type="caution">
    <text evidence="7">The sequence shown here is derived from an EMBL/GenBank/DDBJ whole genome shotgun (WGS) entry which is preliminary data.</text>
</comment>
<sequence length="106" mass="11181">LIHVGMPIVLILREPDIGMSLVYLAILLGMMFVAGIRASYLIGLGIMGSAGVVAMVSLGLVKEHIVKRLIVFLNPAFDPPGGGICFGSIQDRYWLGRALGQGSLSG</sequence>
<reference evidence="7 8" key="1">
    <citation type="journal article" date="2020" name="Front. Microbiol.">
        <title>Single-cell genomics of novel Actinobacteria with the Wood-Ljungdahl pathway discovered in a serpentinizing system.</title>
        <authorList>
            <person name="Merino N."/>
            <person name="Kawai M."/>
            <person name="Boyd E.S."/>
            <person name="Colman D.R."/>
            <person name="McGlynn S.E."/>
            <person name="Nealson K.H."/>
            <person name="Kurokawa K."/>
            <person name="Hongoh Y."/>
        </authorList>
    </citation>
    <scope>NUCLEOTIDE SEQUENCE [LARGE SCALE GENOMIC DNA]</scope>
    <source>
        <strain evidence="7 8">S44</strain>
    </source>
</reference>
<name>A0A6V8PZ70_9ACTN</name>
<protein>
    <submittedName>
        <fullName evidence="7">Rod shape determining protein RodA</fullName>
    </submittedName>
</protein>
<evidence type="ECO:0000313" key="7">
    <source>
        <dbReference type="EMBL" id="GFP37808.1"/>
    </source>
</evidence>